<feature type="repeat" description="ANK" evidence="1">
    <location>
        <begin position="1"/>
        <end position="31"/>
    </location>
</feature>
<accession>A0A4Y7JU79</accession>
<sequence>MTLLHLAAKGGHLKVMDELLKNGVNIDARTKGACGYKSIGCSIHHLDGDIGRYKFITSVAALDATDSSPTIPSRTAEVVGLWLSTI</sequence>
<dbReference type="Gene3D" id="1.25.40.20">
    <property type="entry name" value="Ankyrin repeat-containing domain"/>
    <property type="match status" value="1"/>
</dbReference>
<reference evidence="2 3" key="1">
    <citation type="journal article" date="2018" name="Science">
        <title>The opium poppy genome and morphinan production.</title>
        <authorList>
            <person name="Guo L."/>
            <person name="Winzer T."/>
            <person name="Yang X."/>
            <person name="Li Y."/>
            <person name="Ning Z."/>
            <person name="He Z."/>
            <person name="Teodor R."/>
            <person name="Lu Y."/>
            <person name="Bowser T.A."/>
            <person name="Graham I.A."/>
            <person name="Ye K."/>
        </authorList>
    </citation>
    <scope>NUCLEOTIDE SEQUENCE [LARGE SCALE GENOMIC DNA]</scope>
    <source>
        <strain evidence="3">cv. HN1</strain>
        <tissue evidence="2">Leaves</tissue>
    </source>
</reference>
<evidence type="ECO:0000256" key="1">
    <source>
        <dbReference type="PROSITE-ProRule" id="PRU00023"/>
    </source>
</evidence>
<dbReference type="Gramene" id="RZC64116">
    <property type="protein sequence ID" value="RZC64116"/>
    <property type="gene ID" value="C5167_025871"/>
</dbReference>
<dbReference type="SUPFAM" id="SSF48403">
    <property type="entry name" value="Ankyrin repeat"/>
    <property type="match status" value="1"/>
</dbReference>
<keyword evidence="3" id="KW-1185">Reference proteome</keyword>
<gene>
    <name evidence="2" type="ORF">C5167_025871</name>
</gene>
<dbReference type="STRING" id="3469.A0A4Y7JU79"/>
<name>A0A4Y7JU79_PAPSO</name>
<evidence type="ECO:0000313" key="3">
    <source>
        <dbReference type="Proteomes" id="UP000316621"/>
    </source>
</evidence>
<dbReference type="EMBL" id="CM010719">
    <property type="protein sequence ID" value="RZC64116.1"/>
    <property type="molecule type" value="Genomic_DNA"/>
</dbReference>
<dbReference type="Proteomes" id="UP000316621">
    <property type="component" value="Chromosome 5"/>
</dbReference>
<evidence type="ECO:0000313" key="2">
    <source>
        <dbReference type="EMBL" id="RZC64116.1"/>
    </source>
</evidence>
<proteinExistence type="predicted"/>
<keyword evidence="1" id="KW-0040">ANK repeat</keyword>
<organism evidence="2 3">
    <name type="scientific">Papaver somniferum</name>
    <name type="common">Opium poppy</name>
    <dbReference type="NCBI Taxonomy" id="3469"/>
    <lineage>
        <taxon>Eukaryota</taxon>
        <taxon>Viridiplantae</taxon>
        <taxon>Streptophyta</taxon>
        <taxon>Embryophyta</taxon>
        <taxon>Tracheophyta</taxon>
        <taxon>Spermatophyta</taxon>
        <taxon>Magnoliopsida</taxon>
        <taxon>Ranunculales</taxon>
        <taxon>Papaveraceae</taxon>
        <taxon>Papaveroideae</taxon>
        <taxon>Papaver</taxon>
    </lineage>
</organism>
<dbReference type="PROSITE" id="PS50297">
    <property type="entry name" value="ANK_REP_REGION"/>
    <property type="match status" value="1"/>
</dbReference>
<dbReference type="PROSITE" id="PS50088">
    <property type="entry name" value="ANK_REPEAT"/>
    <property type="match status" value="1"/>
</dbReference>
<dbReference type="AlphaFoldDB" id="A0A4Y7JU79"/>
<dbReference type="InterPro" id="IPR002110">
    <property type="entry name" value="Ankyrin_rpt"/>
</dbReference>
<protein>
    <submittedName>
        <fullName evidence="2">Uncharacterized protein</fullName>
    </submittedName>
</protein>
<dbReference type="InterPro" id="IPR036770">
    <property type="entry name" value="Ankyrin_rpt-contain_sf"/>
</dbReference>
<dbReference type="Pfam" id="PF00023">
    <property type="entry name" value="Ank"/>
    <property type="match status" value="1"/>
</dbReference>